<feature type="transmembrane region" description="Helical" evidence="1">
    <location>
        <begin position="178"/>
        <end position="197"/>
    </location>
</feature>
<dbReference type="RefSeq" id="WP_216839433.1">
    <property type="nucleotide sequence ID" value="NZ_JAFNJS010000009.1"/>
</dbReference>
<name>A0ABV7C2R2_9PROT</name>
<feature type="transmembrane region" description="Helical" evidence="1">
    <location>
        <begin position="36"/>
        <end position="56"/>
    </location>
</feature>
<evidence type="ECO:0000313" key="3">
    <source>
        <dbReference type="Proteomes" id="UP001595420"/>
    </source>
</evidence>
<reference evidence="3" key="1">
    <citation type="journal article" date="2019" name="Int. J. Syst. Evol. Microbiol.">
        <title>The Global Catalogue of Microorganisms (GCM) 10K type strain sequencing project: providing services to taxonomists for standard genome sequencing and annotation.</title>
        <authorList>
            <consortium name="The Broad Institute Genomics Platform"/>
            <consortium name="The Broad Institute Genome Sequencing Center for Infectious Disease"/>
            <person name="Wu L."/>
            <person name="Ma J."/>
        </authorList>
    </citation>
    <scope>NUCLEOTIDE SEQUENCE [LARGE SCALE GENOMIC DNA]</scope>
    <source>
        <strain evidence="3">CGMCC 1.16855</strain>
    </source>
</reference>
<comment type="caution">
    <text evidence="2">The sequence shown here is derived from an EMBL/GenBank/DDBJ whole genome shotgun (WGS) entry which is preliminary data.</text>
</comment>
<feature type="transmembrane region" description="Helical" evidence="1">
    <location>
        <begin position="151"/>
        <end position="171"/>
    </location>
</feature>
<keyword evidence="1" id="KW-0472">Membrane</keyword>
<feature type="transmembrane region" description="Helical" evidence="1">
    <location>
        <begin position="76"/>
        <end position="99"/>
    </location>
</feature>
<proteinExistence type="predicted"/>
<keyword evidence="3" id="KW-1185">Reference proteome</keyword>
<keyword evidence="1" id="KW-0812">Transmembrane</keyword>
<keyword evidence="1" id="KW-1133">Transmembrane helix</keyword>
<gene>
    <name evidence="2" type="ORF">ACFOD3_24330</name>
</gene>
<protein>
    <submittedName>
        <fullName evidence="2">Uncharacterized protein</fullName>
    </submittedName>
</protein>
<dbReference type="EMBL" id="JBHRSB010000009">
    <property type="protein sequence ID" value="MFC3003043.1"/>
    <property type="molecule type" value="Genomic_DNA"/>
</dbReference>
<evidence type="ECO:0000256" key="1">
    <source>
        <dbReference type="SAM" id="Phobius"/>
    </source>
</evidence>
<feature type="transmembrane region" description="Helical" evidence="1">
    <location>
        <begin position="111"/>
        <end position="131"/>
    </location>
</feature>
<sequence length="258" mass="27756">MTSGYFSDNPGRVVVGQVGGSLCAPLAFAPARLFRFHLIAIAILTVAHLLVCWMRLEQGRDHLLGLAPRFSFLGEASIPAFFSAVMLLATAGVAALLSGLEEGRGRADRRIWLFIAGLLLFMAVDEATAIHELFDALGAQEPEDGMLFNTWVIPFGALALFCIAILLPFWWRLPGPAKWGLAAAAALFLASAIGLELLESRVMAEAGLEDAFARWDYILMVTLEEAGEMLAVAIALRTLLLHLASLRGTPAVVRVALA</sequence>
<accession>A0ABV7C2R2</accession>
<dbReference type="Proteomes" id="UP001595420">
    <property type="component" value="Unassembled WGS sequence"/>
</dbReference>
<evidence type="ECO:0000313" key="2">
    <source>
        <dbReference type="EMBL" id="MFC3003043.1"/>
    </source>
</evidence>
<organism evidence="2 3">
    <name type="scientific">Falsiroseomonas tokyonensis</name>
    <dbReference type="NCBI Taxonomy" id="430521"/>
    <lineage>
        <taxon>Bacteria</taxon>
        <taxon>Pseudomonadati</taxon>
        <taxon>Pseudomonadota</taxon>
        <taxon>Alphaproteobacteria</taxon>
        <taxon>Acetobacterales</taxon>
        <taxon>Roseomonadaceae</taxon>
        <taxon>Falsiroseomonas</taxon>
    </lineage>
</organism>